<feature type="region of interest" description="Disordered" evidence="1">
    <location>
        <begin position="102"/>
        <end position="174"/>
    </location>
</feature>
<sequence>MERKNPPGQANFASAAQADQRERSIATVAALLANSIPDAFSGVARNPPNEIAFVLDRDFSALEQRRFLDLAATVIRRLAERGGRAPINWNAMGLVGIAGLEAPMSNKPSAADERANNPEQRPDKPSFTPPLDVDPMEGGGVVPGGPPGETFGSTATTPPSEAEQNERAGHRPNP</sequence>
<dbReference type="AlphaFoldDB" id="A0A917MJP2"/>
<name>A0A917MJP2_9HYPH</name>
<protein>
    <submittedName>
        <fullName evidence="2">Uncharacterized protein</fullName>
    </submittedName>
</protein>
<evidence type="ECO:0000313" key="2">
    <source>
        <dbReference type="EMBL" id="GGH28092.1"/>
    </source>
</evidence>
<feature type="compositionally biased region" description="Basic and acidic residues" evidence="1">
    <location>
        <begin position="110"/>
        <end position="124"/>
    </location>
</feature>
<feature type="compositionally biased region" description="Basic and acidic residues" evidence="1">
    <location>
        <begin position="164"/>
        <end position="174"/>
    </location>
</feature>
<evidence type="ECO:0000313" key="3">
    <source>
        <dbReference type="Proteomes" id="UP000603912"/>
    </source>
</evidence>
<comment type="caution">
    <text evidence="2">The sequence shown here is derived from an EMBL/GenBank/DDBJ whole genome shotgun (WGS) entry which is preliminary data.</text>
</comment>
<dbReference type="Proteomes" id="UP000603912">
    <property type="component" value="Unassembled WGS sequence"/>
</dbReference>
<gene>
    <name evidence="2" type="ORF">GCM10007036_37090</name>
</gene>
<proteinExistence type="predicted"/>
<organism evidence="2 3">
    <name type="scientific">Alsobacter metallidurans</name>
    <dbReference type="NCBI Taxonomy" id="340221"/>
    <lineage>
        <taxon>Bacteria</taxon>
        <taxon>Pseudomonadati</taxon>
        <taxon>Pseudomonadota</taxon>
        <taxon>Alphaproteobacteria</taxon>
        <taxon>Hyphomicrobiales</taxon>
        <taxon>Alsobacteraceae</taxon>
        <taxon>Alsobacter</taxon>
    </lineage>
</organism>
<keyword evidence="3" id="KW-1185">Reference proteome</keyword>
<accession>A0A917MJP2</accession>
<reference evidence="2" key="2">
    <citation type="submission" date="2020-09" db="EMBL/GenBank/DDBJ databases">
        <authorList>
            <person name="Sun Q."/>
            <person name="Zhou Y."/>
        </authorList>
    </citation>
    <scope>NUCLEOTIDE SEQUENCE</scope>
    <source>
        <strain evidence="2">CGMCC 1.12214</strain>
    </source>
</reference>
<dbReference type="RefSeq" id="WP_188519169.1">
    <property type="nucleotide sequence ID" value="NZ_BMES01000002.1"/>
</dbReference>
<dbReference type="EMBL" id="BMES01000002">
    <property type="protein sequence ID" value="GGH28092.1"/>
    <property type="molecule type" value="Genomic_DNA"/>
</dbReference>
<evidence type="ECO:0000256" key="1">
    <source>
        <dbReference type="SAM" id="MobiDB-lite"/>
    </source>
</evidence>
<reference evidence="2" key="1">
    <citation type="journal article" date="2014" name="Int. J. Syst. Evol. Microbiol.">
        <title>Complete genome sequence of Corynebacterium casei LMG S-19264T (=DSM 44701T), isolated from a smear-ripened cheese.</title>
        <authorList>
            <consortium name="US DOE Joint Genome Institute (JGI-PGF)"/>
            <person name="Walter F."/>
            <person name="Albersmeier A."/>
            <person name="Kalinowski J."/>
            <person name="Ruckert C."/>
        </authorList>
    </citation>
    <scope>NUCLEOTIDE SEQUENCE</scope>
    <source>
        <strain evidence="2">CGMCC 1.12214</strain>
    </source>
</reference>